<dbReference type="InterPro" id="IPR006860">
    <property type="entry name" value="FecR"/>
</dbReference>
<dbReference type="InterPro" id="IPR032508">
    <property type="entry name" value="FecR_C"/>
</dbReference>
<name>A0A1G9S6L1_9SPHI</name>
<feature type="domain" description="Protein FecR C-terminal" evidence="3">
    <location>
        <begin position="314"/>
        <end position="377"/>
    </location>
</feature>
<dbReference type="Gene3D" id="3.55.50.30">
    <property type="match status" value="1"/>
</dbReference>
<organism evidence="4 5">
    <name type="scientific">Pedobacter steynii</name>
    <dbReference type="NCBI Taxonomy" id="430522"/>
    <lineage>
        <taxon>Bacteria</taxon>
        <taxon>Pseudomonadati</taxon>
        <taxon>Bacteroidota</taxon>
        <taxon>Sphingobacteriia</taxon>
        <taxon>Sphingobacteriales</taxon>
        <taxon>Sphingobacteriaceae</taxon>
        <taxon>Pedobacter</taxon>
    </lineage>
</organism>
<dbReference type="PANTHER" id="PTHR30273:SF2">
    <property type="entry name" value="PROTEIN FECR"/>
    <property type="match status" value="1"/>
</dbReference>
<dbReference type="RefSeq" id="WP_074606243.1">
    <property type="nucleotide sequence ID" value="NZ_FNGY01000003.1"/>
</dbReference>
<reference evidence="5" key="1">
    <citation type="submission" date="2016-10" db="EMBL/GenBank/DDBJ databases">
        <authorList>
            <person name="Varghese N."/>
            <person name="Submissions S."/>
        </authorList>
    </citation>
    <scope>NUCLEOTIDE SEQUENCE [LARGE SCALE GENOMIC DNA]</scope>
    <source>
        <strain evidence="5">DSM 19110</strain>
    </source>
</reference>
<keyword evidence="1" id="KW-0472">Membrane</keyword>
<evidence type="ECO:0000259" key="2">
    <source>
        <dbReference type="Pfam" id="PF04773"/>
    </source>
</evidence>
<dbReference type="PANTHER" id="PTHR30273">
    <property type="entry name" value="PERIPLASMIC SIGNAL SENSOR AND SIGMA FACTOR ACTIVATOR FECR-RELATED"/>
    <property type="match status" value="1"/>
</dbReference>
<dbReference type="OrthoDB" id="1099963at2"/>
<gene>
    <name evidence="4" type="ORF">SAMN05421820_103481</name>
</gene>
<evidence type="ECO:0000256" key="1">
    <source>
        <dbReference type="SAM" id="Phobius"/>
    </source>
</evidence>
<keyword evidence="5" id="KW-1185">Reference proteome</keyword>
<evidence type="ECO:0000313" key="5">
    <source>
        <dbReference type="Proteomes" id="UP000183200"/>
    </source>
</evidence>
<dbReference type="AlphaFoldDB" id="A0A1G9S6L1"/>
<dbReference type="STRING" id="430522.BFS30_02555"/>
<protein>
    <submittedName>
        <fullName evidence="4">FecR protein</fullName>
    </submittedName>
</protein>
<dbReference type="EMBL" id="FNGY01000003">
    <property type="protein sequence ID" value="SDM31054.1"/>
    <property type="molecule type" value="Genomic_DNA"/>
</dbReference>
<evidence type="ECO:0000313" key="4">
    <source>
        <dbReference type="EMBL" id="SDM31054.1"/>
    </source>
</evidence>
<feature type="domain" description="FecR protein" evidence="2">
    <location>
        <begin position="167"/>
        <end position="271"/>
    </location>
</feature>
<dbReference type="InterPro" id="IPR012373">
    <property type="entry name" value="Ferrdict_sens_TM"/>
</dbReference>
<dbReference type="Gene3D" id="2.60.120.1440">
    <property type="match status" value="1"/>
</dbReference>
<dbReference type="Pfam" id="PF16344">
    <property type="entry name" value="FecR_C"/>
    <property type="match status" value="1"/>
</dbReference>
<dbReference type="Proteomes" id="UP000183200">
    <property type="component" value="Unassembled WGS sequence"/>
</dbReference>
<dbReference type="Pfam" id="PF04773">
    <property type="entry name" value="FecR"/>
    <property type="match status" value="1"/>
</dbReference>
<feature type="transmembrane region" description="Helical" evidence="1">
    <location>
        <begin position="73"/>
        <end position="92"/>
    </location>
</feature>
<evidence type="ECO:0000259" key="3">
    <source>
        <dbReference type="Pfam" id="PF16344"/>
    </source>
</evidence>
<accession>A0A1G9S6L1</accession>
<keyword evidence="1" id="KW-1133">Transmembrane helix</keyword>
<proteinExistence type="predicted"/>
<keyword evidence="1" id="KW-0812">Transmembrane</keyword>
<dbReference type="GO" id="GO:0016989">
    <property type="term" value="F:sigma factor antagonist activity"/>
    <property type="evidence" value="ECO:0007669"/>
    <property type="project" value="TreeGrafter"/>
</dbReference>
<sequence length="387" mass="43627">MKKLDAKELLDRYLSGNCTEEEQALLESWHLSRTARLHTDLSMDDRSQDLDEVWERLQLPEERPRRISLWPRIAAAAVLLLSLSAGIVFYLSKAPKNSEAEQMAIARTIVPGGNRAILTLDNGTQISLSDAKAGTLASQSGINISKSKDGQLVYHLSKVNKPNSYNTITTPHGGQYQVVLPDGTRVWLNAGSSLRFPLTFDHLNERKVELKGEAYFEVAKQLKEETGKQERVPFIVMTATQEVEVLGTHFNINAYADEPAVRTTLLEGRVKVFEQLNAKDGMLLKPGEQAVLKDKLSVAKVDTEEVMSWKNGFFRFNESDLKSIMRQASRWYNVDVVYEGNIPPVKFTGEVPRSVNAATFLEMLRYLNIKFKIEKQTNTRNKIVVSL</sequence>